<dbReference type="RefSeq" id="WP_030353445.1">
    <property type="nucleotide sequence ID" value="NZ_AZSP01000292.1"/>
</dbReference>
<evidence type="ECO:0000313" key="1">
    <source>
        <dbReference type="EMBL" id="PVE06641.1"/>
    </source>
</evidence>
<protein>
    <submittedName>
        <fullName evidence="1">Uncharacterized protein</fullName>
    </submittedName>
</protein>
<organism evidence="1 2">
    <name type="scientific">Streptomyces scopuliridis RB72</name>
    <dbReference type="NCBI Taxonomy" id="1440053"/>
    <lineage>
        <taxon>Bacteria</taxon>
        <taxon>Bacillati</taxon>
        <taxon>Actinomycetota</taxon>
        <taxon>Actinomycetes</taxon>
        <taxon>Kitasatosporales</taxon>
        <taxon>Streptomycetaceae</taxon>
        <taxon>Streptomyces</taxon>
    </lineage>
</organism>
<dbReference type="EMBL" id="AZSP01000292">
    <property type="protein sequence ID" value="PVE06641.1"/>
    <property type="molecule type" value="Genomic_DNA"/>
</dbReference>
<evidence type="ECO:0000313" key="2">
    <source>
        <dbReference type="Proteomes" id="UP000245992"/>
    </source>
</evidence>
<dbReference type="Proteomes" id="UP000245992">
    <property type="component" value="Unassembled WGS sequence"/>
</dbReference>
<keyword evidence="2" id="KW-1185">Reference proteome</keyword>
<name>A0A2T7SUY8_9ACTN</name>
<comment type="caution">
    <text evidence="1">The sequence shown here is derived from an EMBL/GenBank/DDBJ whole genome shotgun (WGS) entry which is preliminary data.</text>
</comment>
<proteinExistence type="predicted"/>
<dbReference type="OrthoDB" id="3852193at2"/>
<dbReference type="AlphaFoldDB" id="A0A2T7SUY8"/>
<dbReference type="STRING" id="1440053.GCA_000718095_04441"/>
<sequence length="248" mass="27496">MENQRRRRRGRTTLLIAAAAVLGIVAGTATGYAVQADREPTPLPLLAQPGVTYPAKSLPKGEEAEPLSAKQDTRVRTDGDLRKLLVGKPSGAEEAFPDWLSDGWMSLDMFAGDFQEPDSVFEDMLKGDFRRAAGASWTQGENRTVNIYLVQFRASYTMGAANHAEGQQSYMPDDDEFSAGNSGDPIKGSGNGRYYLYEPERKAGYLPFYRARAIAYRGDVMVDINMFDAKPISKKDIRTLAERQLERL</sequence>
<accession>A0A2T7SUY8</accession>
<reference evidence="1 2" key="1">
    <citation type="submission" date="2013-12" db="EMBL/GenBank/DDBJ databases">
        <title>Annotated genome of Streptomyces scopuliridis.</title>
        <authorList>
            <person name="Olson J.B."/>
        </authorList>
    </citation>
    <scope>NUCLEOTIDE SEQUENCE [LARGE SCALE GENOMIC DNA]</scope>
    <source>
        <strain evidence="1 2">RB72</strain>
    </source>
</reference>
<gene>
    <name evidence="1" type="ORF">Y717_27970</name>
</gene>